<feature type="region of interest" description="Disordered" evidence="1">
    <location>
        <begin position="130"/>
        <end position="210"/>
    </location>
</feature>
<feature type="compositionally biased region" description="Basic residues" evidence="1">
    <location>
        <begin position="184"/>
        <end position="210"/>
    </location>
</feature>
<proteinExistence type="predicted"/>
<gene>
    <name evidence="3" type="primary">LOC108663440</name>
</gene>
<dbReference type="AlphaFoldDB" id="A0AB32WYA4"/>
<evidence type="ECO:0000313" key="2">
    <source>
        <dbReference type="Proteomes" id="UP000694886"/>
    </source>
</evidence>
<dbReference type="PANTHER" id="PTHR28096:SF1">
    <property type="entry name" value="PROTEIN FAF1"/>
    <property type="match status" value="1"/>
</dbReference>
<dbReference type="KEGG" id="tcc:108663440"/>
<dbReference type="GeneID" id="108663440"/>
<reference evidence="2" key="1">
    <citation type="journal article" date="1997" name="Nucleic Acids Res.">
        <title>tRNAscan-SE: a program for improved detection of transfer RNA genes in genomic sequence.</title>
        <authorList>
            <person name="Lowe T.M."/>
            <person name="Eddy S.R."/>
        </authorList>
    </citation>
    <scope>NUCLEOTIDE SEQUENCE [LARGE SCALE GENOMIC DNA]</scope>
    <source>
        <strain evidence="2">r\B97-61/B2</strain>
    </source>
</reference>
<name>A0AB32WYA4_THECC</name>
<feature type="compositionally biased region" description="Basic and acidic residues" evidence="1">
    <location>
        <begin position="172"/>
        <end position="182"/>
    </location>
</feature>
<sequence length="210" mass="23829">MSKKKQKQSNQMDAADDHRLNIRNIMKDIEFLGSSHMTWKERKEMENRKVVSLGGKVRTFVCTKMQALKATKLLTFKILFDIHFGLPGPWTQPPKKQRLPLSVARVVMKKQKEREEKMLKENMILGRFGGKLGGGAKRSADKQRPEDRVLKSSEGHFKNGVLDVKHLFQKAPPKDNDFDGHGVNKGKKKKGSGKKNRGKKKGGGGGRKRR</sequence>
<evidence type="ECO:0000313" key="3">
    <source>
        <dbReference type="RefSeq" id="XP_017982756.1"/>
    </source>
</evidence>
<protein>
    <submittedName>
        <fullName evidence="3">Uncharacterized protein LOC108663440 isoform X1</fullName>
    </submittedName>
</protein>
<accession>A0AB32WYA4</accession>
<dbReference type="Proteomes" id="UP000694886">
    <property type="component" value="Chromosome 9"/>
</dbReference>
<dbReference type="PANTHER" id="PTHR28096">
    <property type="entry name" value="PROTEIN FAF1"/>
    <property type="match status" value="1"/>
</dbReference>
<organism evidence="2 3">
    <name type="scientific">Theobroma cacao</name>
    <name type="common">Cacao</name>
    <name type="synonym">Cocoa</name>
    <dbReference type="NCBI Taxonomy" id="3641"/>
    <lineage>
        <taxon>Eukaryota</taxon>
        <taxon>Viridiplantae</taxon>
        <taxon>Streptophyta</taxon>
        <taxon>Embryophyta</taxon>
        <taxon>Tracheophyta</taxon>
        <taxon>Spermatophyta</taxon>
        <taxon>Magnoliopsida</taxon>
        <taxon>eudicotyledons</taxon>
        <taxon>Gunneridae</taxon>
        <taxon>Pentapetalae</taxon>
        <taxon>rosids</taxon>
        <taxon>malvids</taxon>
        <taxon>Malvales</taxon>
        <taxon>Malvaceae</taxon>
        <taxon>Byttnerioideae</taxon>
        <taxon>Theobroma</taxon>
    </lineage>
</organism>
<evidence type="ECO:0000256" key="1">
    <source>
        <dbReference type="SAM" id="MobiDB-lite"/>
    </source>
</evidence>
<feature type="compositionally biased region" description="Basic and acidic residues" evidence="1">
    <location>
        <begin position="138"/>
        <end position="157"/>
    </location>
</feature>
<reference evidence="3" key="2">
    <citation type="submission" date="2025-08" db="UniProtKB">
        <authorList>
            <consortium name="RefSeq"/>
        </authorList>
    </citation>
    <scope>IDENTIFICATION</scope>
</reference>
<dbReference type="RefSeq" id="XP_017982756.1">
    <property type="nucleotide sequence ID" value="XM_018127267.1"/>
</dbReference>
<dbReference type="Pfam" id="PF15375">
    <property type="entry name" value="FSAF1"/>
    <property type="match status" value="1"/>
</dbReference>
<dbReference type="Gramene" id="Tc09v2_t021170.1">
    <property type="protein sequence ID" value="Tc09v2_p021170.1"/>
    <property type="gene ID" value="Tc09v2_g021170"/>
</dbReference>
<dbReference type="InterPro" id="IPR027973">
    <property type="entry name" value="FSAF1-like"/>
</dbReference>
<dbReference type="InterPro" id="IPR053030">
    <property type="entry name" value="Ribosomal_biogenesis_FAF1-like"/>
</dbReference>